<dbReference type="Proteomes" id="UP000509510">
    <property type="component" value="Chromosome IV"/>
</dbReference>
<organism evidence="1 2">
    <name type="scientific">Talaromyces rugulosus</name>
    <name type="common">Penicillium rugulosum</name>
    <dbReference type="NCBI Taxonomy" id="121627"/>
    <lineage>
        <taxon>Eukaryota</taxon>
        <taxon>Fungi</taxon>
        <taxon>Dikarya</taxon>
        <taxon>Ascomycota</taxon>
        <taxon>Pezizomycotina</taxon>
        <taxon>Eurotiomycetes</taxon>
        <taxon>Eurotiomycetidae</taxon>
        <taxon>Eurotiales</taxon>
        <taxon>Trichocomaceae</taxon>
        <taxon>Talaromyces</taxon>
        <taxon>Talaromyces sect. Islandici</taxon>
    </lineage>
</organism>
<gene>
    <name evidence="1" type="ORF">TRUGW13939_07777</name>
</gene>
<dbReference type="KEGG" id="trg:TRUGW13939_07777"/>
<proteinExistence type="predicted"/>
<evidence type="ECO:0000313" key="1">
    <source>
        <dbReference type="EMBL" id="QKX60631.1"/>
    </source>
</evidence>
<reference evidence="2" key="1">
    <citation type="submission" date="2020-06" db="EMBL/GenBank/DDBJ databases">
        <title>A chromosome-scale genome assembly of Talaromyces rugulosus W13939.</title>
        <authorList>
            <person name="Wang B."/>
            <person name="Guo L."/>
            <person name="Ye K."/>
            <person name="Wang L."/>
        </authorList>
    </citation>
    <scope>NUCLEOTIDE SEQUENCE [LARGE SCALE GENOMIC DNA]</scope>
    <source>
        <strain evidence="2">W13939</strain>
    </source>
</reference>
<accession>A0A7H8R4M0</accession>
<dbReference type="GeneID" id="55995267"/>
<keyword evidence="2" id="KW-1185">Reference proteome</keyword>
<dbReference type="EMBL" id="CP055901">
    <property type="protein sequence ID" value="QKX60631.1"/>
    <property type="molecule type" value="Genomic_DNA"/>
</dbReference>
<evidence type="ECO:0000313" key="2">
    <source>
        <dbReference type="Proteomes" id="UP000509510"/>
    </source>
</evidence>
<name>A0A7H8R4M0_TALRU</name>
<dbReference type="OrthoDB" id="4226072at2759"/>
<protein>
    <submittedName>
        <fullName evidence="1">Uncharacterized protein</fullName>
    </submittedName>
</protein>
<dbReference type="RefSeq" id="XP_035346807.1">
    <property type="nucleotide sequence ID" value="XM_035490914.1"/>
</dbReference>
<dbReference type="AlphaFoldDB" id="A0A7H8R4M0"/>
<sequence>MDLLNDIFEFVSGGGHSGSGSGSAIGNGNGSGGHGTGAVIVSDMGINEIGSEYYGNERRTGYRCFDIHRDISSNLDAFSIRQSTASPDITTPAPTFYSRPLVTGGQQGNNMVDSFHIYADSSMSHANNRFSTIPKTPDLVSHIHFQKEHITLSMNTMIAQVNIFGSNPQFYHGNNDPQRPKGSMMILHEGWKRKYRVDIARYRDDGPGPITQVFYWKGPMSPRAIFGSHNHNRTTSQGSSSTELKLVSADHPTQVLAVWKSGDGDGQRGNLTIFEGVGFAEGGILTEIITSCLVVTLFERNSSFGILDWLTK</sequence>